<keyword evidence="3" id="KW-0694">RNA-binding</keyword>
<dbReference type="InterPro" id="IPR001279">
    <property type="entry name" value="Metallo-B-lactamas"/>
</dbReference>
<proteinExistence type="predicted"/>
<dbReference type="Pfam" id="PF00753">
    <property type="entry name" value="Lactamase_B"/>
    <property type="match status" value="1"/>
</dbReference>
<evidence type="ECO:0000313" key="5">
    <source>
        <dbReference type="EMBL" id="HIU44804.1"/>
    </source>
</evidence>
<dbReference type="EMBL" id="DVMV01000007">
    <property type="protein sequence ID" value="HIU44804.1"/>
    <property type="molecule type" value="Genomic_DNA"/>
</dbReference>
<dbReference type="AlphaFoldDB" id="A0A9D1LMW6"/>
<dbReference type="InterPro" id="IPR042173">
    <property type="entry name" value="RNase_J_2"/>
</dbReference>
<dbReference type="PANTHER" id="PTHR43694:SF1">
    <property type="entry name" value="RIBONUCLEASE J"/>
    <property type="match status" value="1"/>
</dbReference>
<reference evidence="5" key="1">
    <citation type="submission" date="2020-10" db="EMBL/GenBank/DDBJ databases">
        <authorList>
            <person name="Gilroy R."/>
        </authorList>
    </citation>
    <scope>NUCLEOTIDE SEQUENCE</scope>
    <source>
        <strain evidence="5">ChiGjej1B1-22543</strain>
    </source>
</reference>
<dbReference type="InterPro" id="IPR036866">
    <property type="entry name" value="RibonucZ/Hydroxyglut_hydro"/>
</dbReference>
<keyword evidence="1" id="KW-0540">Nuclease</keyword>
<dbReference type="Pfam" id="PF22505">
    <property type="entry name" value="RNase_J_b_CASP"/>
    <property type="match status" value="1"/>
</dbReference>
<dbReference type="Proteomes" id="UP000824070">
    <property type="component" value="Unassembled WGS sequence"/>
</dbReference>
<dbReference type="CDD" id="cd07714">
    <property type="entry name" value="RNaseJ_MBL-fold"/>
    <property type="match status" value="1"/>
</dbReference>
<accession>A0A9D1LMW6</accession>
<reference evidence="5" key="2">
    <citation type="journal article" date="2021" name="PeerJ">
        <title>Extensive microbial diversity within the chicken gut microbiome revealed by metagenomics and culture.</title>
        <authorList>
            <person name="Gilroy R."/>
            <person name="Ravi A."/>
            <person name="Getino M."/>
            <person name="Pursley I."/>
            <person name="Horton D.L."/>
            <person name="Alikhan N.F."/>
            <person name="Baker D."/>
            <person name="Gharbi K."/>
            <person name="Hall N."/>
            <person name="Watson M."/>
            <person name="Adriaenssens E.M."/>
            <person name="Foster-Nyarko E."/>
            <person name="Jarju S."/>
            <person name="Secka A."/>
            <person name="Antonio M."/>
            <person name="Oren A."/>
            <person name="Chaudhuri R.R."/>
            <person name="La Ragione R."/>
            <person name="Hildebrand F."/>
            <person name="Pallen M.J."/>
        </authorList>
    </citation>
    <scope>NUCLEOTIDE SEQUENCE</scope>
    <source>
        <strain evidence="5">ChiGjej1B1-22543</strain>
    </source>
</reference>
<evidence type="ECO:0000256" key="1">
    <source>
        <dbReference type="ARBA" id="ARBA00022722"/>
    </source>
</evidence>
<dbReference type="InterPro" id="IPR055132">
    <property type="entry name" value="RNase_J_b_CASP"/>
</dbReference>
<dbReference type="GO" id="GO:0003723">
    <property type="term" value="F:RNA binding"/>
    <property type="evidence" value="ECO:0007669"/>
    <property type="project" value="UniProtKB-KW"/>
</dbReference>
<evidence type="ECO:0000256" key="3">
    <source>
        <dbReference type="ARBA" id="ARBA00022884"/>
    </source>
</evidence>
<dbReference type="PANTHER" id="PTHR43694">
    <property type="entry name" value="RIBONUCLEASE J"/>
    <property type="match status" value="1"/>
</dbReference>
<organism evidence="5 6">
    <name type="scientific">Candidatus Alloenteromonas pullicola</name>
    <dbReference type="NCBI Taxonomy" id="2840784"/>
    <lineage>
        <taxon>Bacteria</taxon>
        <taxon>Bacillati</taxon>
        <taxon>Bacillota</taxon>
        <taxon>Bacillota incertae sedis</taxon>
        <taxon>Candidatus Alloenteromonas</taxon>
    </lineage>
</organism>
<dbReference type="InterPro" id="IPR041636">
    <property type="entry name" value="RNase_J_C"/>
</dbReference>
<protein>
    <submittedName>
        <fullName evidence="5">Ribonuclease J</fullName>
    </submittedName>
</protein>
<evidence type="ECO:0000259" key="4">
    <source>
        <dbReference type="SMART" id="SM00849"/>
    </source>
</evidence>
<name>A0A9D1LMW6_9FIRM</name>
<comment type="caution">
    <text evidence="5">The sequence shown here is derived from an EMBL/GenBank/DDBJ whole genome shotgun (WGS) entry which is preliminary data.</text>
</comment>
<sequence>MDRRVKIYALGGLDEEGKDCYVVDVDGDLFVIECGIREPDKTMPGVDYVIPRFDWLRDNKDRIKGYFLTHGHDDVIGALAYIYPEAPAPVYGSKVTISMLKMFTSHVKKDPNMYDVRIVEPTSTFKVAGRDVTYFHTAHNIAGSSGISISTDLGNVVFIGDFVVENAATKSYLNDLNAIAKLAEKPTLALMIESIYANKPGYTAPQYKLTPQIEETVKNAPGRVFVSIFSSDLYNVSELIQMAIASHKRIVCYDTADQEMLKAMQDCGELMIPRENFASLDDILRYRDQDLLILMTGFGSRIFRKIALLASGQNEDKRIKLKPTDTFIVASMSNDNSELEYTDAADELFRSGCHVKLLSKKTFLRMHASEEDIKMMASLLKPKYYIPVKGFYKSLLHNGMLSLSMGINLNHQNVFVVENGMSVILDEKGGRVFDEKIPHGDLLIDGVGVGDVSAQVLADRSKLAEGVIVLGLTISKKRRKIIAGPTVEMKGFVYAHEADVVTREASKVFSATVEEFLQKPDINLDEMRQNVYERTLKAVRRCTGGKEPMLLPLIVEAE</sequence>
<feature type="domain" description="Metallo-beta-lactamase" evidence="4">
    <location>
        <begin position="17"/>
        <end position="199"/>
    </location>
</feature>
<dbReference type="SUPFAM" id="SSF56281">
    <property type="entry name" value="Metallo-hydrolase/oxidoreductase"/>
    <property type="match status" value="1"/>
</dbReference>
<keyword evidence="2" id="KW-0378">Hydrolase</keyword>
<dbReference type="GO" id="GO:0004527">
    <property type="term" value="F:exonuclease activity"/>
    <property type="evidence" value="ECO:0007669"/>
    <property type="project" value="UniProtKB-KW"/>
</dbReference>
<dbReference type="Gene3D" id="3.60.15.10">
    <property type="entry name" value="Ribonuclease Z/Hydroxyacylglutathione hydrolase-like"/>
    <property type="match status" value="1"/>
</dbReference>
<dbReference type="Pfam" id="PF17770">
    <property type="entry name" value="RNase_J_C"/>
    <property type="match status" value="1"/>
</dbReference>
<evidence type="ECO:0000256" key="2">
    <source>
        <dbReference type="ARBA" id="ARBA00022839"/>
    </source>
</evidence>
<dbReference type="Gene3D" id="3.10.20.580">
    <property type="match status" value="1"/>
</dbReference>
<dbReference type="SMART" id="SM00849">
    <property type="entry name" value="Lactamase_B"/>
    <property type="match status" value="1"/>
</dbReference>
<dbReference type="Gene3D" id="3.40.50.10710">
    <property type="entry name" value="Metallo-hydrolase/oxidoreductase"/>
    <property type="match status" value="1"/>
</dbReference>
<gene>
    <name evidence="5" type="ORF">IAC52_00690</name>
</gene>
<evidence type="ECO:0000313" key="6">
    <source>
        <dbReference type="Proteomes" id="UP000824070"/>
    </source>
</evidence>
<keyword evidence="2" id="KW-0269">Exonuclease</keyword>